<dbReference type="RefSeq" id="WP_330109349.1">
    <property type="nucleotide sequence ID" value="NZ_JAZDQT010000003.1"/>
</dbReference>
<reference evidence="2 3" key="1">
    <citation type="submission" date="2024-01" db="EMBL/GenBank/DDBJ databases">
        <title>Pedobacter sp. nov., isolated from fresh soil.</title>
        <authorList>
            <person name="Le N.T.T."/>
        </authorList>
    </citation>
    <scope>NUCLEOTIDE SEQUENCE [LARGE SCALE GENOMIC DNA]</scope>
    <source>
        <strain evidence="2 3">KR3-3</strain>
    </source>
</reference>
<comment type="caution">
    <text evidence="2">The sequence shown here is derived from an EMBL/GenBank/DDBJ whole genome shotgun (WGS) entry which is preliminary data.</text>
</comment>
<dbReference type="Pfam" id="PF01381">
    <property type="entry name" value="HTH_3"/>
    <property type="match status" value="1"/>
</dbReference>
<keyword evidence="3" id="KW-1185">Reference proteome</keyword>
<sequence>MPLESKRPKINELKIIRHATLLSANEMKAFKTHKINSFRTEKKYSQAFMAYKLGLSLGSYQKLENGETKISLFQLVQIAIILERLPQDFL</sequence>
<protein>
    <submittedName>
        <fullName evidence="2">Helix-turn-helix transcriptional regulator</fullName>
    </submittedName>
</protein>
<proteinExistence type="predicted"/>
<dbReference type="SUPFAM" id="SSF47413">
    <property type="entry name" value="lambda repressor-like DNA-binding domains"/>
    <property type="match status" value="1"/>
</dbReference>
<gene>
    <name evidence="2" type="ORF">VRU48_18200</name>
</gene>
<dbReference type="EMBL" id="JAZDQT010000003">
    <property type="protein sequence ID" value="MEE1947063.1"/>
    <property type="molecule type" value="Genomic_DNA"/>
</dbReference>
<feature type="domain" description="HTH cro/C1-type" evidence="1">
    <location>
        <begin position="35"/>
        <end position="89"/>
    </location>
</feature>
<name>A0ABU7IC62_9SPHI</name>
<dbReference type="InterPro" id="IPR001387">
    <property type="entry name" value="Cro/C1-type_HTH"/>
</dbReference>
<dbReference type="PROSITE" id="PS50943">
    <property type="entry name" value="HTH_CROC1"/>
    <property type="match status" value="1"/>
</dbReference>
<evidence type="ECO:0000313" key="2">
    <source>
        <dbReference type="EMBL" id="MEE1947063.1"/>
    </source>
</evidence>
<dbReference type="CDD" id="cd00093">
    <property type="entry name" value="HTH_XRE"/>
    <property type="match status" value="1"/>
</dbReference>
<evidence type="ECO:0000259" key="1">
    <source>
        <dbReference type="PROSITE" id="PS50943"/>
    </source>
</evidence>
<dbReference type="Proteomes" id="UP001336835">
    <property type="component" value="Unassembled WGS sequence"/>
</dbReference>
<dbReference type="Gene3D" id="1.10.260.40">
    <property type="entry name" value="lambda repressor-like DNA-binding domains"/>
    <property type="match status" value="1"/>
</dbReference>
<dbReference type="SMART" id="SM00530">
    <property type="entry name" value="HTH_XRE"/>
    <property type="match status" value="1"/>
</dbReference>
<evidence type="ECO:0000313" key="3">
    <source>
        <dbReference type="Proteomes" id="UP001336835"/>
    </source>
</evidence>
<accession>A0ABU7IC62</accession>
<dbReference type="InterPro" id="IPR010982">
    <property type="entry name" value="Lambda_DNA-bd_dom_sf"/>
</dbReference>
<organism evidence="2 3">
    <name type="scientific">Pedobacter albus</name>
    <dbReference type="NCBI Taxonomy" id="3113905"/>
    <lineage>
        <taxon>Bacteria</taxon>
        <taxon>Pseudomonadati</taxon>
        <taxon>Bacteroidota</taxon>
        <taxon>Sphingobacteriia</taxon>
        <taxon>Sphingobacteriales</taxon>
        <taxon>Sphingobacteriaceae</taxon>
        <taxon>Pedobacter</taxon>
    </lineage>
</organism>